<comment type="caution">
    <text evidence="2">The sequence shown here is derived from an EMBL/GenBank/DDBJ whole genome shotgun (WGS) entry which is preliminary data.</text>
</comment>
<dbReference type="Proteomes" id="UP000054977">
    <property type="component" value="Unassembled WGS sequence"/>
</dbReference>
<dbReference type="AlphaFoldDB" id="A0A158ICI1"/>
<feature type="compositionally biased region" description="Low complexity" evidence="1">
    <location>
        <begin position="223"/>
        <end position="232"/>
    </location>
</feature>
<gene>
    <name evidence="2" type="ORF">AWB65_04582</name>
</gene>
<accession>A0A158ICI1</accession>
<evidence type="ECO:0000256" key="1">
    <source>
        <dbReference type="SAM" id="MobiDB-lite"/>
    </source>
</evidence>
<organism evidence="2 3">
    <name type="scientific">Caballeronia humi</name>
    <dbReference type="NCBI Taxonomy" id="326474"/>
    <lineage>
        <taxon>Bacteria</taxon>
        <taxon>Pseudomonadati</taxon>
        <taxon>Pseudomonadota</taxon>
        <taxon>Betaproteobacteria</taxon>
        <taxon>Burkholderiales</taxon>
        <taxon>Burkholderiaceae</taxon>
        <taxon>Caballeronia</taxon>
    </lineage>
</organism>
<dbReference type="RefSeq" id="WP_200821771.1">
    <property type="nucleotide sequence ID" value="NZ_FCNW02000030.1"/>
</dbReference>
<feature type="compositionally biased region" description="Low complexity" evidence="1">
    <location>
        <begin position="278"/>
        <end position="291"/>
    </location>
</feature>
<feature type="compositionally biased region" description="Polar residues" evidence="1">
    <location>
        <begin position="294"/>
        <end position="303"/>
    </location>
</feature>
<evidence type="ECO:0000313" key="2">
    <source>
        <dbReference type="EMBL" id="SAL54244.1"/>
    </source>
</evidence>
<reference evidence="2" key="1">
    <citation type="submission" date="2016-01" db="EMBL/GenBank/DDBJ databases">
        <authorList>
            <person name="Peeters C."/>
        </authorList>
    </citation>
    <scope>NUCLEOTIDE SEQUENCE [LARGE SCALE GENOMIC DNA]</scope>
    <source>
        <strain evidence="2">LMG 22934</strain>
    </source>
</reference>
<evidence type="ECO:0000313" key="3">
    <source>
        <dbReference type="Proteomes" id="UP000054977"/>
    </source>
</evidence>
<feature type="region of interest" description="Disordered" evidence="1">
    <location>
        <begin position="1"/>
        <end position="40"/>
    </location>
</feature>
<feature type="compositionally biased region" description="Polar residues" evidence="1">
    <location>
        <begin position="181"/>
        <end position="199"/>
    </location>
</feature>
<dbReference type="EMBL" id="FCNW02000030">
    <property type="protein sequence ID" value="SAL54244.1"/>
    <property type="molecule type" value="Genomic_DNA"/>
</dbReference>
<proteinExistence type="predicted"/>
<keyword evidence="3" id="KW-1185">Reference proteome</keyword>
<feature type="compositionally biased region" description="Polar residues" evidence="1">
    <location>
        <begin position="247"/>
        <end position="258"/>
    </location>
</feature>
<protein>
    <submittedName>
        <fullName evidence="2">Uncharacterized protein</fullName>
    </submittedName>
</protein>
<feature type="region of interest" description="Disordered" evidence="1">
    <location>
        <begin position="154"/>
        <end position="203"/>
    </location>
</feature>
<name>A0A158ICI1_9BURK</name>
<feature type="region of interest" description="Disordered" evidence="1">
    <location>
        <begin position="223"/>
        <end position="318"/>
    </location>
</feature>
<sequence>MPDSAVKNVPPSVKSARPSRRTGDASANSSTDIDKKLARAARSAQRLAQLSSAPAGDTTLDLFSEETERATFQAMNTDIRQGTLAGFELPEVFMAAVQSTAINGEAGSGKRAGRALTASAAEAPCFAIDHSMSDAAGTTRGKAVSAARVVSATSAAAAKRDGGTASDPSAATRFEDEAESTAPTRLNAATVTDADTGSNVPEAFSADSKLNEAAPIDAAAASSASRALGATSESNATTQPVAPGASPHQQAASATNPASRHGAEAVPIGPVHASAVVTARSTSGADSSTDSTRQRPSAASQNLKDALTRPQRRCDGAA</sequence>